<organism evidence="2 3">
    <name type="scientific">Neurospora intermedia</name>
    <dbReference type="NCBI Taxonomy" id="5142"/>
    <lineage>
        <taxon>Eukaryota</taxon>
        <taxon>Fungi</taxon>
        <taxon>Dikarya</taxon>
        <taxon>Ascomycota</taxon>
        <taxon>Pezizomycotina</taxon>
        <taxon>Sordariomycetes</taxon>
        <taxon>Sordariomycetidae</taxon>
        <taxon>Sordariales</taxon>
        <taxon>Sordariaceae</taxon>
        <taxon>Neurospora</taxon>
    </lineage>
</organism>
<reference evidence="2 3" key="1">
    <citation type="submission" date="2023-09" db="EMBL/GenBank/DDBJ databases">
        <title>Multi-omics analysis of a traditional fermented food reveals byproduct-associated fungal strains for waste-to-food upcycling.</title>
        <authorList>
            <consortium name="Lawrence Berkeley National Laboratory"/>
            <person name="Rekdal V.M."/>
            <person name="Villalobos-Escobedo J.M."/>
            <person name="Rodriguez-Valeron N."/>
            <person name="Garcia M.O."/>
            <person name="Vasquez D.P."/>
            <person name="Damayanti I."/>
            <person name="Sorensen P.M."/>
            <person name="Baidoo E.E."/>
            <person name="De Carvalho A.C."/>
            <person name="Riley R."/>
            <person name="Lipzen A."/>
            <person name="He G."/>
            <person name="Yan M."/>
            <person name="Haridas S."/>
            <person name="Daum C."/>
            <person name="Yoshinaga Y."/>
            <person name="Ng V."/>
            <person name="Grigoriev I.V."/>
            <person name="Munk R."/>
            <person name="Nuraida L."/>
            <person name="Wijaya C.H."/>
            <person name="Morales P.-C."/>
            <person name="Keasling J.D."/>
        </authorList>
    </citation>
    <scope>NUCLEOTIDE SEQUENCE [LARGE SCALE GENOMIC DNA]</scope>
    <source>
        <strain evidence="2 3">FGSC 2613</strain>
    </source>
</reference>
<name>A0ABR3DQ53_NEUIN</name>
<proteinExistence type="predicted"/>
<evidence type="ECO:0000256" key="1">
    <source>
        <dbReference type="SAM" id="MobiDB-lite"/>
    </source>
</evidence>
<evidence type="ECO:0000313" key="3">
    <source>
        <dbReference type="Proteomes" id="UP001451303"/>
    </source>
</evidence>
<gene>
    <name evidence="2" type="ORF">QR685DRAFT_434214</name>
</gene>
<accession>A0ABR3DQ53</accession>
<feature type="compositionally biased region" description="Basic residues" evidence="1">
    <location>
        <begin position="112"/>
        <end position="127"/>
    </location>
</feature>
<evidence type="ECO:0000313" key="2">
    <source>
        <dbReference type="EMBL" id="KAL0474788.1"/>
    </source>
</evidence>
<keyword evidence="3" id="KW-1185">Reference proteome</keyword>
<comment type="caution">
    <text evidence="2">The sequence shown here is derived from an EMBL/GenBank/DDBJ whole genome shotgun (WGS) entry which is preliminary data.</text>
</comment>
<dbReference type="EMBL" id="JAVLET010000001">
    <property type="protein sequence ID" value="KAL0474788.1"/>
    <property type="molecule type" value="Genomic_DNA"/>
</dbReference>
<sequence length="215" mass="24119">MSGFPKRSTAFNPQAYRSQPAYDAHKNSINSPKQEPSDEPKPTDLFNRNAYRSQEAFVAHQNTLRGNTHPPKKQFFDMPKSSDSFIPHSYSDQAGHHSNKNASTLCTSNNRPKNHPKQQFRKQRPTKPVKGSGTQSGAEGPHYMSDAEVREWFRQADIEYENKKKAGYNKDYVPAGGHTPDFSAFRAKFPASNVIVPGMKNSLHAPLKSTESAKI</sequence>
<feature type="region of interest" description="Disordered" evidence="1">
    <location>
        <begin position="1"/>
        <end position="147"/>
    </location>
</feature>
<protein>
    <submittedName>
        <fullName evidence="2">Uncharacterized protein</fullName>
    </submittedName>
</protein>
<dbReference type="Proteomes" id="UP001451303">
    <property type="component" value="Unassembled WGS sequence"/>
</dbReference>
<feature type="compositionally biased region" description="Polar residues" evidence="1">
    <location>
        <begin position="100"/>
        <end position="111"/>
    </location>
</feature>